<dbReference type="OrthoDB" id="5339790at2"/>
<proteinExistence type="inferred from homology"/>
<dbReference type="EMBL" id="CP026112">
    <property type="protein sequence ID" value="AUT61980.1"/>
    <property type="molecule type" value="Genomic_DNA"/>
</dbReference>
<protein>
    <submittedName>
        <fullName evidence="2">Uncharacterized protein</fullName>
    </submittedName>
</protein>
<name>A0A2I8ER60_9BURK</name>
<dbReference type="KEGG" id="pter:C2L65_20070"/>
<dbReference type="Proteomes" id="UP000243502">
    <property type="component" value="Chromosome 2"/>
</dbReference>
<dbReference type="AlphaFoldDB" id="A0A2I8ER60"/>
<dbReference type="InterPro" id="IPR011322">
    <property type="entry name" value="N-reg_PII-like_a/b"/>
</dbReference>
<reference evidence="2 3" key="1">
    <citation type="submission" date="2018-01" db="EMBL/GenBank/DDBJ databases">
        <title>Species boundaries and ecological features among Paraburkholderia terrae DSMZ17804T, P. hospita DSMZ17164T and P. caribensis DSMZ13236T.</title>
        <authorList>
            <person name="Pratama A.A."/>
        </authorList>
    </citation>
    <scope>NUCLEOTIDE SEQUENCE [LARGE SCALE GENOMIC DNA]</scope>
    <source>
        <strain evidence="2 3">DSM 17804</strain>
    </source>
</reference>
<dbReference type="Gene3D" id="3.30.70.120">
    <property type="match status" value="1"/>
</dbReference>
<dbReference type="SUPFAM" id="SSF54913">
    <property type="entry name" value="GlnB-like"/>
    <property type="match status" value="1"/>
</dbReference>
<sequence>MNGCQLTFFTERNRRHRHQTVCEWLLHEARGLGIRGATVVSCAQGVGHAGALHAAHALSLGDQPQQVILATTDAEADRLLEIVRAANVHVFFTRMPVEFGWIGGDEADGPDKHHGLFSRHGS</sequence>
<evidence type="ECO:0000256" key="1">
    <source>
        <dbReference type="ARBA" id="ARBA00010554"/>
    </source>
</evidence>
<dbReference type="InterPro" id="IPR003793">
    <property type="entry name" value="UPF0166"/>
</dbReference>
<accession>A0A2I8ER60</accession>
<evidence type="ECO:0000313" key="2">
    <source>
        <dbReference type="EMBL" id="AUT61980.1"/>
    </source>
</evidence>
<dbReference type="Pfam" id="PF02641">
    <property type="entry name" value="DUF190"/>
    <property type="match status" value="1"/>
</dbReference>
<gene>
    <name evidence="2" type="ORF">C2L65_20070</name>
</gene>
<evidence type="ECO:0000313" key="3">
    <source>
        <dbReference type="Proteomes" id="UP000243502"/>
    </source>
</evidence>
<dbReference type="InterPro" id="IPR015867">
    <property type="entry name" value="N-reg_PII/ATP_PRibTrfase_C"/>
</dbReference>
<comment type="similarity">
    <text evidence="1">Belongs to the UPF0166 family.</text>
</comment>
<organism evidence="2 3">
    <name type="scientific">Paraburkholderia terrae</name>
    <dbReference type="NCBI Taxonomy" id="311230"/>
    <lineage>
        <taxon>Bacteria</taxon>
        <taxon>Pseudomonadati</taxon>
        <taxon>Pseudomonadota</taxon>
        <taxon>Betaproteobacteria</taxon>
        <taxon>Burkholderiales</taxon>
        <taxon>Burkholderiaceae</taxon>
        <taxon>Paraburkholderia</taxon>
    </lineage>
</organism>
<dbReference type="RefSeq" id="WP_042311180.1">
    <property type="nucleotide sequence ID" value="NZ_CP026112.1"/>
</dbReference>